<dbReference type="PROSITE" id="PS51770">
    <property type="entry name" value="HOTDOG_ACOT"/>
    <property type="match status" value="1"/>
</dbReference>
<gene>
    <name evidence="5" type="ORF">GCM10009422_06690</name>
</gene>
<dbReference type="InterPro" id="IPR006683">
    <property type="entry name" value="Thioestr_dom"/>
</dbReference>
<comment type="caution">
    <text evidence="5">The sequence shown here is derived from an EMBL/GenBank/DDBJ whole genome shotgun (WGS) entry which is preliminary data.</text>
</comment>
<dbReference type="InterPro" id="IPR040170">
    <property type="entry name" value="Cytosol_ACT"/>
</dbReference>
<name>A0ABN1GM33_9CAUL</name>
<dbReference type="InterPro" id="IPR033120">
    <property type="entry name" value="HOTDOG_ACOT"/>
</dbReference>
<dbReference type="PANTHER" id="PTHR11049">
    <property type="entry name" value="ACYL COENZYME A THIOESTER HYDROLASE"/>
    <property type="match status" value="1"/>
</dbReference>
<dbReference type="EMBL" id="BAAAGA010000001">
    <property type="protein sequence ID" value="GAA0614372.1"/>
    <property type="molecule type" value="Genomic_DNA"/>
</dbReference>
<evidence type="ECO:0000256" key="3">
    <source>
        <dbReference type="PROSITE-ProRule" id="PRU01106"/>
    </source>
</evidence>
<dbReference type="InterPro" id="IPR029069">
    <property type="entry name" value="HotDog_dom_sf"/>
</dbReference>
<evidence type="ECO:0000256" key="1">
    <source>
        <dbReference type="ARBA" id="ARBA00010458"/>
    </source>
</evidence>
<evidence type="ECO:0000259" key="4">
    <source>
        <dbReference type="PROSITE" id="PS51770"/>
    </source>
</evidence>
<protein>
    <submittedName>
        <fullName evidence="5">Acyl-CoA thioesterase</fullName>
    </submittedName>
</protein>
<dbReference type="CDD" id="cd03442">
    <property type="entry name" value="BFIT_BACH"/>
    <property type="match status" value="1"/>
</dbReference>
<sequence>MTHTDLPAHPTGQPVGRVIAMPADTNPEGDIFGGWLLAQMDLAGATPAFEYAQGRCATVALDAMVFHQPVSVGDEVSIYAKVIKTGRTSIRVHVEAWKRPRRDAQAESVRVTEGVFTYVAIDENRKPRLLPGVEG</sequence>
<keyword evidence="2 3" id="KW-0378">Hydrolase</keyword>
<feature type="domain" description="HotDog ACOT-type" evidence="4">
    <location>
        <begin position="10"/>
        <end position="124"/>
    </location>
</feature>
<reference evidence="5 6" key="1">
    <citation type="journal article" date="2019" name="Int. J. Syst. Evol. Microbiol.">
        <title>The Global Catalogue of Microorganisms (GCM) 10K type strain sequencing project: providing services to taxonomists for standard genome sequencing and annotation.</title>
        <authorList>
            <consortium name="The Broad Institute Genomics Platform"/>
            <consortium name="The Broad Institute Genome Sequencing Center for Infectious Disease"/>
            <person name="Wu L."/>
            <person name="Ma J."/>
        </authorList>
    </citation>
    <scope>NUCLEOTIDE SEQUENCE [LARGE SCALE GENOMIC DNA]</scope>
    <source>
        <strain evidence="5 6">JCM 12928</strain>
    </source>
</reference>
<keyword evidence="6" id="KW-1185">Reference proteome</keyword>
<organism evidence="5 6">
    <name type="scientific">Brevundimonas kwangchunensis</name>
    <dbReference type="NCBI Taxonomy" id="322163"/>
    <lineage>
        <taxon>Bacteria</taxon>
        <taxon>Pseudomonadati</taxon>
        <taxon>Pseudomonadota</taxon>
        <taxon>Alphaproteobacteria</taxon>
        <taxon>Caulobacterales</taxon>
        <taxon>Caulobacteraceae</taxon>
        <taxon>Brevundimonas</taxon>
    </lineage>
</organism>
<dbReference type="PANTHER" id="PTHR11049:SF5">
    <property type="entry name" value="ACYL-COA THIOESTER HYDROLASE YCIA"/>
    <property type="match status" value="1"/>
</dbReference>
<dbReference type="RefSeq" id="WP_343790352.1">
    <property type="nucleotide sequence ID" value="NZ_BAAAGA010000001.1"/>
</dbReference>
<accession>A0ABN1GM33</accession>
<dbReference type="Pfam" id="PF03061">
    <property type="entry name" value="4HBT"/>
    <property type="match status" value="1"/>
</dbReference>
<evidence type="ECO:0000256" key="2">
    <source>
        <dbReference type="ARBA" id="ARBA00022801"/>
    </source>
</evidence>
<comment type="similarity">
    <text evidence="1">Belongs to the acyl coenzyme A hydrolase family.</text>
</comment>
<evidence type="ECO:0000313" key="5">
    <source>
        <dbReference type="EMBL" id="GAA0614372.1"/>
    </source>
</evidence>
<proteinExistence type="inferred from homology"/>
<dbReference type="Gene3D" id="3.10.129.10">
    <property type="entry name" value="Hotdog Thioesterase"/>
    <property type="match status" value="1"/>
</dbReference>
<evidence type="ECO:0000313" key="6">
    <source>
        <dbReference type="Proteomes" id="UP001501352"/>
    </source>
</evidence>
<dbReference type="Proteomes" id="UP001501352">
    <property type="component" value="Unassembled WGS sequence"/>
</dbReference>
<dbReference type="SUPFAM" id="SSF54637">
    <property type="entry name" value="Thioesterase/thiol ester dehydrase-isomerase"/>
    <property type="match status" value="1"/>
</dbReference>